<dbReference type="SUPFAM" id="SSF51735">
    <property type="entry name" value="NAD(P)-binding Rossmann-fold domains"/>
    <property type="match status" value="1"/>
</dbReference>
<dbReference type="OrthoDB" id="9805754at2"/>
<name>A0A4R3L492_9BACL</name>
<evidence type="ECO:0000256" key="3">
    <source>
        <dbReference type="ARBA" id="ARBA00022857"/>
    </source>
</evidence>
<comment type="catalytic activity">
    <reaction evidence="6">
        <text>L-proline + NAD(+) = (S)-1-pyrroline-5-carboxylate + NADH + 2 H(+)</text>
        <dbReference type="Rhea" id="RHEA:14105"/>
        <dbReference type="ChEBI" id="CHEBI:15378"/>
        <dbReference type="ChEBI" id="CHEBI:17388"/>
        <dbReference type="ChEBI" id="CHEBI:57540"/>
        <dbReference type="ChEBI" id="CHEBI:57945"/>
        <dbReference type="ChEBI" id="CHEBI:60039"/>
        <dbReference type="EC" id="1.5.1.2"/>
    </reaction>
</comment>
<keyword evidence="2 6" id="KW-0641">Proline biosynthesis</keyword>
<dbReference type="PROSITE" id="PS00521">
    <property type="entry name" value="P5CR"/>
    <property type="match status" value="1"/>
</dbReference>
<keyword evidence="13" id="KW-1185">Reference proteome</keyword>
<evidence type="ECO:0000259" key="11">
    <source>
        <dbReference type="Pfam" id="PF14748"/>
    </source>
</evidence>
<proteinExistence type="inferred from homology"/>
<evidence type="ECO:0000256" key="1">
    <source>
        <dbReference type="ARBA" id="ARBA00005525"/>
    </source>
</evidence>
<evidence type="ECO:0000313" key="13">
    <source>
        <dbReference type="Proteomes" id="UP000294937"/>
    </source>
</evidence>
<dbReference type="InterPro" id="IPR000304">
    <property type="entry name" value="Pyrroline-COOH_reductase"/>
</dbReference>
<organism evidence="12 13">
    <name type="scientific">Hazenella coriacea</name>
    <dbReference type="NCBI Taxonomy" id="1179467"/>
    <lineage>
        <taxon>Bacteria</taxon>
        <taxon>Bacillati</taxon>
        <taxon>Bacillota</taxon>
        <taxon>Bacilli</taxon>
        <taxon>Bacillales</taxon>
        <taxon>Thermoactinomycetaceae</taxon>
        <taxon>Hazenella</taxon>
    </lineage>
</organism>
<comment type="subcellular location">
    <subcellularLocation>
        <location evidence="6">Cytoplasm</location>
    </subcellularLocation>
</comment>
<feature type="domain" description="Pyrroline-5-carboxylate reductase dimerisation" evidence="11">
    <location>
        <begin position="165"/>
        <end position="269"/>
    </location>
</feature>
<dbReference type="EC" id="1.5.1.2" evidence="6 7"/>
<reference evidence="12 13" key="1">
    <citation type="submission" date="2019-03" db="EMBL/GenBank/DDBJ databases">
        <title>Genomic Encyclopedia of Type Strains, Phase IV (KMG-IV): sequencing the most valuable type-strain genomes for metagenomic binning, comparative biology and taxonomic classification.</title>
        <authorList>
            <person name="Goeker M."/>
        </authorList>
    </citation>
    <scope>NUCLEOTIDE SEQUENCE [LARGE SCALE GENOMIC DNA]</scope>
    <source>
        <strain evidence="12 13">DSM 45707</strain>
    </source>
</reference>
<dbReference type="EMBL" id="SMAG01000010">
    <property type="protein sequence ID" value="TCS92807.1"/>
    <property type="molecule type" value="Genomic_DNA"/>
</dbReference>
<feature type="binding site" evidence="8">
    <location>
        <begin position="10"/>
        <end position="15"/>
    </location>
    <ligand>
        <name>NADP(+)</name>
        <dbReference type="ChEBI" id="CHEBI:58349"/>
    </ligand>
</feature>
<dbReference type="Gene3D" id="1.10.3730.10">
    <property type="entry name" value="ProC C-terminal domain-like"/>
    <property type="match status" value="1"/>
</dbReference>
<evidence type="ECO:0000256" key="6">
    <source>
        <dbReference type="HAMAP-Rule" id="MF_01925"/>
    </source>
</evidence>
<dbReference type="FunFam" id="1.10.3730.10:FF:000001">
    <property type="entry name" value="Pyrroline-5-carboxylate reductase"/>
    <property type="match status" value="1"/>
</dbReference>
<dbReference type="PIRSF" id="PIRSF000193">
    <property type="entry name" value="Pyrrol-5-carb_rd"/>
    <property type="match status" value="1"/>
</dbReference>
<evidence type="ECO:0000256" key="7">
    <source>
        <dbReference type="NCBIfam" id="TIGR00112"/>
    </source>
</evidence>
<dbReference type="GO" id="GO:0004735">
    <property type="term" value="F:pyrroline-5-carboxylate reductase activity"/>
    <property type="evidence" value="ECO:0007669"/>
    <property type="project" value="UniProtKB-UniRule"/>
</dbReference>
<keyword evidence="4 6" id="KW-0560">Oxidoreductase</keyword>
<dbReference type="PANTHER" id="PTHR11645">
    <property type="entry name" value="PYRROLINE-5-CARBOXYLATE REDUCTASE"/>
    <property type="match status" value="1"/>
</dbReference>
<gene>
    <name evidence="6" type="primary">proC</name>
    <name evidence="12" type="ORF">EDD58_11034</name>
</gene>
<dbReference type="InterPro" id="IPR029036">
    <property type="entry name" value="P5CR_dimer"/>
</dbReference>
<comment type="similarity">
    <text evidence="1 6 9">Belongs to the pyrroline-5-carboxylate reductase family.</text>
</comment>
<dbReference type="UniPathway" id="UPA00098">
    <property type="reaction ID" value="UER00361"/>
</dbReference>
<sequence length="275" mass="30364">MLKNRSFGFIGAGSMAESILAGLFGKSEVKPHQVAIINRSDQQRLELLSEKFGFDKQRNITEKINEADIILLTVKPKDMNEVMLEWGQRFRKGQLIISVVAGISTSFIERNIAEQVGVIRVMPNTSCAVGLSATAICRGRWVEECELELVRYIFSLMGSVEIVEEKMMDAVTGLSGSGPAYVYYLIESLEAAGVHAGLQSETARHLAIQTLLGATEMLVRTGKEAAQLRREVTSPGGTTMAGLKVLDQYRFQEALVEAVHRAAERSREMEESYTS</sequence>
<dbReference type="HAMAP" id="MF_01925">
    <property type="entry name" value="P5C_reductase"/>
    <property type="match status" value="1"/>
</dbReference>
<keyword evidence="6" id="KW-0963">Cytoplasm</keyword>
<comment type="catalytic activity">
    <reaction evidence="6 9">
        <text>L-proline + NADP(+) = (S)-1-pyrroline-5-carboxylate + NADPH + 2 H(+)</text>
        <dbReference type="Rhea" id="RHEA:14109"/>
        <dbReference type="ChEBI" id="CHEBI:15378"/>
        <dbReference type="ChEBI" id="CHEBI:17388"/>
        <dbReference type="ChEBI" id="CHEBI:57783"/>
        <dbReference type="ChEBI" id="CHEBI:58349"/>
        <dbReference type="ChEBI" id="CHEBI:60039"/>
        <dbReference type="EC" id="1.5.1.2"/>
    </reaction>
</comment>
<dbReference type="GO" id="GO:0005737">
    <property type="term" value="C:cytoplasm"/>
    <property type="evidence" value="ECO:0007669"/>
    <property type="project" value="UniProtKB-SubCell"/>
</dbReference>
<feature type="domain" description="Pyrroline-5-carboxylate reductase catalytic N-terminal" evidence="10">
    <location>
        <begin position="7"/>
        <end position="102"/>
    </location>
</feature>
<dbReference type="Pfam" id="PF03807">
    <property type="entry name" value="F420_oxidored"/>
    <property type="match status" value="1"/>
</dbReference>
<dbReference type="Pfam" id="PF14748">
    <property type="entry name" value="P5CR_dimer"/>
    <property type="match status" value="1"/>
</dbReference>
<comment type="caution">
    <text evidence="12">The sequence shown here is derived from an EMBL/GenBank/DDBJ whole genome shotgun (WGS) entry which is preliminary data.</text>
</comment>
<evidence type="ECO:0000256" key="9">
    <source>
        <dbReference type="RuleBase" id="RU003903"/>
    </source>
</evidence>
<dbReference type="InterPro" id="IPR053790">
    <property type="entry name" value="P5CR-like_CS"/>
</dbReference>
<evidence type="ECO:0000313" key="12">
    <source>
        <dbReference type="EMBL" id="TCS92807.1"/>
    </source>
</evidence>
<dbReference type="NCBIfam" id="TIGR00112">
    <property type="entry name" value="proC"/>
    <property type="match status" value="1"/>
</dbReference>
<dbReference type="Proteomes" id="UP000294937">
    <property type="component" value="Unassembled WGS sequence"/>
</dbReference>
<dbReference type="AlphaFoldDB" id="A0A4R3L492"/>
<dbReference type="InterPro" id="IPR028939">
    <property type="entry name" value="P5C_Rdtase_cat_N"/>
</dbReference>
<dbReference type="InterPro" id="IPR036291">
    <property type="entry name" value="NAD(P)-bd_dom_sf"/>
</dbReference>
<protein>
    <recommendedName>
        <fullName evidence="6 7">Pyrroline-5-carboxylate reductase</fullName>
        <shortName evidence="6">P5C reductase</shortName>
        <shortName evidence="6">P5CR</shortName>
        <ecNumber evidence="6 7">1.5.1.2</ecNumber>
    </recommendedName>
    <alternativeName>
        <fullName evidence="6">PCA reductase</fullName>
    </alternativeName>
</protein>
<comment type="pathway">
    <text evidence="6 9">Amino-acid biosynthesis; L-proline biosynthesis; L-proline from L-glutamate 5-semialdehyde: step 1/1.</text>
</comment>
<evidence type="ECO:0000256" key="8">
    <source>
        <dbReference type="PIRSR" id="PIRSR000193-1"/>
    </source>
</evidence>
<evidence type="ECO:0000259" key="10">
    <source>
        <dbReference type="Pfam" id="PF03807"/>
    </source>
</evidence>
<comment type="function">
    <text evidence="5 6">Catalyzes the reduction of 1-pyrroline-5-carboxylate (PCA) to L-proline.</text>
</comment>
<dbReference type="Gene3D" id="3.40.50.720">
    <property type="entry name" value="NAD(P)-binding Rossmann-like Domain"/>
    <property type="match status" value="1"/>
</dbReference>
<evidence type="ECO:0000256" key="4">
    <source>
        <dbReference type="ARBA" id="ARBA00023002"/>
    </source>
</evidence>
<evidence type="ECO:0000256" key="5">
    <source>
        <dbReference type="ARBA" id="ARBA00058118"/>
    </source>
</evidence>
<dbReference type="PANTHER" id="PTHR11645:SF49">
    <property type="entry name" value="PYRROLINE-5-CARBOXYLATE REDUCTASE 1"/>
    <property type="match status" value="1"/>
</dbReference>
<keyword evidence="3 6" id="KW-0521">NADP</keyword>
<dbReference type="GO" id="GO:0055129">
    <property type="term" value="P:L-proline biosynthetic process"/>
    <property type="evidence" value="ECO:0007669"/>
    <property type="project" value="UniProtKB-UniRule"/>
</dbReference>
<keyword evidence="6 9" id="KW-0028">Amino-acid biosynthesis</keyword>
<dbReference type="InterPro" id="IPR008927">
    <property type="entry name" value="6-PGluconate_DH-like_C_sf"/>
</dbReference>
<dbReference type="SUPFAM" id="SSF48179">
    <property type="entry name" value="6-phosphogluconate dehydrogenase C-terminal domain-like"/>
    <property type="match status" value="1"/>
</dbReference>
<accession>A0A4R3L492</accession>
<evidence type="ECO:0000256" key="2">
    <source>
        <dbReference type="ARBA" id="ARBA00022650"/>
    </source>
</evidence>